<accession>A0ABU8HCJ8</accession>
<dbReference type="EMBL" id="JBBAXC010000005">
    <property type="protein sequence ID" value="MEI5906913.1"/>
    <property type="molecule type" value="Genomic_DNA"/>
</dbReference>
<keyword evidence="2" id="KW-0812">Transmembrane</keyword>
<name>A0ABU8HCJ8_9BACI</name>
<keyword evidence="2" id="KW-1133">Transmembrane helix</keyword>
<keyword evidence="4" id="KW-1185">Reference proteome</keyword>
<comment type="caution">
    <text evidence="3">The sequence shown here is derived from an EMBL/GenBank/DDBJ whole genome shotgun (WGS) entry which is preliminary data.</text>
</comment>
<evidence type="ECO:0000313" key="4">
    <source>
        <dbReference type="Proteomes" id="UP001312865"/>
    </source>
</evidence>
<evidence type="ECO:0000313" key="3">
    <source>
        <dbReference type="EMBL" id="MEI5906913.1"/>
    </source>
</evidence>
<dbReference type="Proteomes" id="UP001312865">
    <property type="component" value="Unassembled WGS sequence"/>
</dbReference>
<feature type="coiled-coil region" evidence="1">
    <location>
        <begin position="31"/>
        <end position="65"/>
    </location>
</feature>
<proteinExistence type="predicted"/>
<gene>
    <name evidence="3" type="ORF">WAK64_07555</name>
</gene>
<keyword evidence="2" id="KW-0472">Membrane</keyword>
<dbReference type="RefSeq" id="WP_336586355.1">
    <property type="nucleotide sequence ID" value="NZ_JBBAXC010000005.1"/>
</dbReference>
<feature type="transmembrane region" description="Helical" evidence="2">
    <location>
        <begin position="75"/>
        <end position="94"/>
    </location>
</feature>
<keyword evidence="1" id="KW-0175">Coiled coil</keyword>
<reference evidence="3 4" key="1">
    <citation type="journal article" date="2018" name="J. Microbiol.">
        <title>Bacillus spongiae sp. nov., isolated from sponge of Jeju Island.</title>
        <authorList>
            <person name="Lee G.E."/>
            <person name="Im W.T."/>
            <person name="Park J.S."/>
        </authorList>
    </citation>
    <scope>NUCLEOTIDE SEQUENCE [LARGE SCALE GENOMIC DNA]</scope>
    <source>
        <strain evidence="3 4">135PIL107-10</strain>
    </source>
</reference>
<organism evidence="3 4">
    <name type="scientific">Bacillus spongiae</name>
    <dbReference type="NCBI Taxonomy" id="2683610"/>
    <lineage>
        <taxon>Bacteria</taxon>
        <taxon>Bacillati</taxon>
        <taxon>Bacillota</taxon>
        <taxon>Bacilli</taxon>
        <taxon>Bacillales</taxon>
        <taxon>Bacillaceae</taxon>
        <taxon>Bacillus</taxon>
    </lineage>
</organism>
<evidence type="ECO:0000256" key="1">
    <source>
        <dbReference type="SAM" id="Coils"/>
    </source>
</evidence>
<sequence length="110" mass="12715">MRKDLFDGYKSGLKGKSEFEVHLLKDGKGNINRLISIINDYPEQIKELEENIVKVNTQIKEAEIEMEKPFIYNKVLLDSSIIALFTNVLLVMTFKNSYTLFLEFIPTSPL</sequence>
<evidence type="ECO:0000256" key="2">
    <source>
        <dbReference type="SAM" id="Phobius"/>
    </source>
</evidence>
<protein>
    <submittedName>
        <fullName evidence="3">Uncharacterized protein</fullName>
    </submittedName>
</protein>